<sequence>MTQTGGFAFLIAWGTFFLLCGFLVYLILRRRESGGRPRRGRALFRRRGRSRR</sequence>
<keyword evidence="2" id="KW-0812">Transmembrane</keyword>
<dbReference type="EMBL" id="JBHLUH010000063">
    <property type="protein sequence ID" value="MFC0531957.1"/>
    <property type="molecule type" value="Genomic_DNA"/>
</dbReference>
<keyword evidence="4" id="KW-1185">Reference proteome</keyword>
<keyword evidence="2" id="KW-1133">Transmembrane helix</keyword>
<evidence type="ECO:0000256" key="1">
    <source>
        <dbReference type="SAM" id="MobiDB-lite"/>
    </source>
</evidence>
<dbReference type="Proteomes" id="UP001589867">
    <property type="component" value="Unassembled WGS sequence"/>
</dbReference>
<protein>
    <recommendedName>
        <fullName evidence="5">CcmD family protein</fullName>
    </recommendedName>
</protein>
<feature type="compositionally biased region" description="Basic residues" evidence="1">
    <location>
        <begin position="36"/>
        <end position="52"/>
    </location>
</feature>
<gene>
    <name evidence="3" type="ORF">ACFFIA_30335</name>
</gene>
<organism evidence="3 4">
    <name type="scientific">Phytohabitans kaempferiae</name>
    <dbReference type="NCBI Taxonomy" id="1620943"/>
    <lineage>
        <taxon>Bacteria</taxon>
        <taxon>Bacillati</taxon>
        <taxon>Actinomycetota</taxon>
        <taxon>Actinomycetes</taxon>
        <taxon>Micromonosporales</taxon>
        <taxon>Micromonosporaceae</taxon>
    </lineage>
</organism>
<feature type="region of interest" description="Disordered" evidence="1">
    <location>
        <begin position="33"/>
        <end position="52"/>
    </location>
</feature>
<accession>A0ABV6MB60</accession>
<evidence type="ECO:0000313" key="4">
    <source>
        <dbReference type="Proteomes" id="UP001589867"/>
    </source>
</evidence>
<keyword evidence="2" id="KW-0472">Membrane</keyword>
<reference evidence="3 4" key="1">
    <citation type="submission" date="2024-09" db="EMBL/GenBank/DDBJ databases">
        <authorList>
            <person name="Sun Q."/>
            <person name="Mori K."/>
        </authorList>
    </citation>
    <scope>NUCLEOTIDE SEQUENCE [LARGE SCALE GENOMIC DNA]</scope>
    <source>
        <strain evidence="3 4">TBRC 3947</strain>
    </source>
</reference>
<evidence type="ECO:0008006" key="5">
    <source>
        <dbReference type="Google" id="ProtNLM"/>
    </source>
</evidence>
<proteinExistence type="predicted"/>
<comment type="caution">
    <text evidence="3">The sequence shown here is derived from an EMBL/GenBank/DDBJ whole genome shotgun (WGS) entry which is preliminary data.</text>
</comment>
<name>A0ABV6MB60_9ACTN</name>
<evidence type="ECO:0000256" key="2">
    <source>
        <dbReference type="SAM" id="Phobius"/>
    </source>
</evidence>
<dbReference type="RefSeq" id="WP_377257334.1">
    <property type="nucleotide sequence ID" value="NZ_JBHLUH010000063.1"/>
</dbReference>
<evidence type="ECO:0000313" key="3">
    <source>
        <dbReference type="EMBL" id="MFC0531957.1"/>
    </source>
</evidence>
<feature type="transmembrane region" description="Helical" evidence="2">
    <location>
        <begin position="6"/>
        <end position="28"/>
    </location>
</feature>